<gene>
    <name evidence="6" type="ORF">ACFQZ7_06270</name>
</gene>
<dbReference type="InterPro" id="IPR024432">
    <property type="entry name" value="Put_RecE_PDDEXK-like_dom"/>
</dbReference>
<dbReference type="InterPro" id="IPR016974">
    <property type="entry name" value="Uncharacterised_phage-assoc"/>
</dbReference>
<evidence type="ECO:0000256" key="2">
    <source>
        <dbReference type="ARBA" id="ARBA00022806"/>
    </source>
</evidence>
<sequence>MIQSSQPSLMKLTKDNYYDHVTDWQYMSATIFKSFMQCEGATLAKIKSDKLVDETATPLLVGNYVHSYFESAKAHEAFRKAHAKEMLTQKGALRSEYKTADAMIGRLEADDFFNFVYQGEKESIVSGELFGVEWKGKIDCLNLEKGYFVDLKTAADLHKRVWSDRFGGYVSFILAYGYVLQMYVYKELLQQMYHKPFTPYIFAVSKQSPPDIAAVKIDDARYSLEAEYIKKHLPRIMDVMNGEIEPHYCGECDYCRHNKQLHGFIEVDRLLN</sequence>
<keyword evidence="4" id="KW-1133">Transmembrane helix</keyword>
<dbReference type="Pfam" id="PF12684">
    <property type="entry name" value="DUF3799"/>
    <property type="match status" value="1"/>
</dbReference>
<evidence type="ECO:0000259" key="5">
    <source>
        <dbReference type="Pfam" id="PF12684"/>
    </source>
</evidence>
<dbReference type="RefSeq" id="WP_223877006.1">
    <property type="nucleotide sequence ID" value="NZ_BJDN01000006.1"/>
</dbReference>
<proteinExistence type="predicted"/>
<organism evidence="6 7">
    <name type="scientific">Loigolactobacillus binensis</name>
    <dbReference type="NCBI Taxonomy" id="2559922"/>
    <lineage>
        <taxon>Bacteria</taxon>
        <taxon>Bacillati</taxon>
        <taxon>Bacillota</taxon>
        <taxon>Bacilli</taxon>
        <taxon>Lactobacillales</taxon>
        <taxon>Lactobacillaceae</taxon>
        <taxon>Loigolactobacillus</taxon>
    </lineage>
</organism>
<dbReference type="PIRSF" id="PIRSF031475">
    <property type="entry name" value="UCP031475"/>
    <property type="match status" value="1"/>
</dbReference>
<accession>A0ABW3EAY3</accession>
<reference evidence="7" key="1">
    <citation type="journal article" date="2019" name="Int. J. Syst. Evol. Microbiol.">
        <title>The Global Catalogue of Microorganisms (GCM) 10K type strain sequencing project: providing services to taxonomists for standard genome sequencing and annotation.</title>
        <authorList>
            <consortium name="The Broad Institute Genomics Platform"/>
            <consortium name="The Broad Institute Genome Sequencing Center for Infectious Disease"/>
            <person name="Wu L."/>
            <person name="Ma J."/>
        </authorList>
    </citation>
    <scope>NUCLEOTIDE SEQUENCE [LARGE SCALE GENOMIC DNA]</scope>
    <source>
        <strain evidence="7">CCM 8925</strain>
    </source>
</reference>
<evidence type="ECO:0000256" key="1">
    <source>
        <dbReference type="ARBA" id="ARBA00022741"/>
    </source>
</evidence>
<keyword evidence="7" id="KW-1185">Reference proteome</keyword>
<comment type="caution">
    <text evidence="6">The sequence shown here is derived from an EMBL/GenBank/DDBJ whole genome shotgun (WGS) entry which is preliminary data.</text>
</comment>
<keyword evidence="2" id="KW-0378">Hydrolase</keyword>
<name>A0ABW3EAY3_9LACO</name>
<dbReference type="Proteomes" id="UP001597104">
    <property type="component" value="Unassembled WGS sequence"/>
</dbReference>
<keyword evidence="4" id="KW-0812">Transmembrane</keyword>
<feature type="domain" description="Putative exodeoxyribonuclease 8 PDDEXK-like" evidence="5">
    <location>
        <begin position="28"/>
        <end position="258"/>
    </location>
</feature>
<dbReference type="Gene3D" id="3.90.320.10">
    <property type="match status" value="1"/>
</dbReference>
<dbReference type="EMBL" id="JBHTIO010000032">
    <property type="protein sequence ID" value="MFD0897342.1"/>
    <property type="molecule type" value="Genomic_DNA"/>
</dbReference>
<evidence type="ECO:0000313" key="6">
    <source>
        <dbReference type="EMBL" id="MFD0897342.1"/>
    </source>
</evidence>
<keyword evidence="4" id="KW-0472">Membrane</keyword>
<feature type="transmembrane region" description="Helical" evidence="4">
    <location>
        <begin position="166"/>
        <end position="185"/>
    </location>
</feature>
<keyword evidence="1" id="KW-0547">Nucleotide-binding</keyword>
<evidence type="ECO:0000256" key="4">
    <source>
        <dbReference type="SAM" id="Phobius"/>
    </source>
</evidence>
<protein>
    <submittedName>
        <fullName evidence="6">PD-(D/E)XK nuclease-like domain-containing protein</fullName>
    </submittedName>
</protein>
<keyword evidence="2" id="KW-0347">Helicase</keyword>
<evidence type="ECO:0000313" key="7">
    <source>
        <dbReference type="Proteomes" id="UP001597104"/>
    </source>
</evidence>
<dbReference type="InterPro" id="IPR011604">
    <property type="entry name" value="PDDEXK-like_dom_sf"/>
</dbReference>
<evidence type="ECO:0000256" key="3">
    <source>
        <dbReference type="ARBA" id="ARBA00022840"/>
    </source>
</evidence>
<keyword evidence="3" id="KW-0067">ATP-binding</keyword>